<keyword evidence="4" id="KW-1185">Reference proteome</keyword>
<evidence type="ECO:0000313" key="3">
    <source>
        <dbReference type="EMBL" id="TFY80266.1"/>
    </source>
</evidence>
<dbReference type="STRING" id="135208.A0A4Y9ZZG8"/>
<dbReference type="PANTHER" id="PTHR33119">
    <property type="entry name" value="IFI3P"/>
    <property type="match status" value="1"/>
</dbReference>
<dbReference type="AlphaFoldDB" id="A0A4Y9ZZG8"/>
<feature type="domain" description="DUF4246" evidence="1">
    <location>
        <begin position="103"/>
        <end position="486"/>
    </location>
</feature>
<dbReference type="EMBL" id="SFCI01000365">
    <property type="protein sequence ID" value="TFY80266.1"/>
    <property type="molecule type" value="Genomic_DNA"/>
</dbReference>
<dbReference type="Pfam" id="PF14033">
    <property type="entry name" value="DUF4246"/>
    <property type="match status" value="1"/>
</dbReference>
<dbReference type="Pfam" id="PF21666">
    <property type="entry name" value="DUF4246_N"/>
    <property type="match status" value="1"/>
</dbReference>
<dbReference type="InterPro" id="IPR025340">
    <property type="entry name" value="DUF4246"/>
</dbReference>
<evidence type="ECO:0000259" key="1">
    <source>
        <dbReference type="Pfam" id="PF14033"/>
    </source>
</evidence>
<gene>
    <name evidence="3" type="ORF">EWM64_g3749</name>
</gene>
<dbReference type="PANTHER" id="PTHR33119:SF1">
    <property type="entry name" value="FE2OG DIOXYGENASE DOMAIN-CONTAINING PROTEIN"/>
    <property type="match status" value="1"/>
</dbReference>
<accession>A0A4Y9ZZG8</accession>
<dbReference type="InterPro" id="IPR049207">
    <property type="entry name" value="DUF4246_N"/>
</dbReference>
<dbReference type="OrthoDB" id="415532at2759"/>
<dbReference type="InterPro" id="IPR049192">
    <property type="entry name" value="DUF4246_C"/>
</dbReference>
<feature type="domain" description="DUF4246" evidence="2">
    <location>
        <begin position="18"/>
        <end position="84"/>
    </location>
</feature>
<protein>
    <submittedName>
        <fullName evidence="3">Uncharacterized protein</fullName>
    </submittedName>
</protein>
<evidence type="ECO:0000313" key="4">
    <source>
        <dbReference type="Proteomes" id="UP000298061"/>
    </source>
</evidence>
<evidence type="ECO:0000259" key="2">
    <source>
        <dbReference type="Pfam" id="PF21666"/>
    </source>
</evidence>
<reference evidence="3 4" key="1">
    <citation type="submission" date="2019-02" db="EMBL/GenBank/DDBJ databases">
        <title>Genome sequencing of the rare red list fungi Hericium alpestre (H. flagellum).</title>
        <authorList>
            <person name="Buettner E."/>
            <person name="Kellner H."/>
        </authorList>
    </citation>
    <scope>NUCLEOTIDE SEQUENCE [LARGE SCALE GENOMIC DNA]</scope>
    <source>
        <strain evidence="3 4">DSM 108284</strain>
    </source>
</reference>
<name>A0A4Y9ZZG8_9AGAM</name>
<comment type="caution">
    <text evidence="3">The sequence shown here is derived from an EMBL/GenBank/DDBJ whole genome shotgun (WGS) entry which is preliminary data.</text>
</comment>
<proteinExistence type="predicted"/>
<organism evidence="3 4">
    <name type="scientific">Hericium alpestre</name>
    <dbReference type="NCBI Taxonomy" id="135208"/>
    <lineage>
        <taxon>Eukaryota</taxon>
        <taxon>Fungi</taxon>
        <taxon>Dikarya</taxon>
        <taxon>Basidiomycota</taxon>
        <taxon>Agaricomycotina</taxon>
        <taxon>Agaricomycetes</taxon>
        <taxon>Russulales</taxon>
        <taxon>Hericiaceae</taxon>
        <taxon>Hericium</taxon>
    </lineage>
</organism>
<dbReference type="Proteomes" id="UP000298061">
    <property type="component" value="Unassembled WGS sequence"/>
</dbReference>
<sequence length="548" mass="62645">MGAWPSHNSAWNKWLEGLEETTEAGYPHPFFFPDNYGDFYSGLGEDPTTLAELRMMALSWSIRSKHDWNTKVKDMSMLERWRQEALEQQESMPIDRKLALDMHACNDSIFCSSRSIPDDVLTKLRSEAAQLEKDQKNWHPDSNEQISDFVDPSLYCIVYGHMGIPAPDQMLFHSTKLAWLPSDFSVAEDGAVRLASPYINNIHPSRTGLISTIESVLGSFVPMWERVLASIRHIRKDRDHSDNKGYTPSHRINDGPDGVINCLWAMHEDDEAPIDDEIAEDGYAGFPGEDLGERRLAWMRMLPETRLYLPEAYPEYTGALERKFKTISLRGKMLQVIIKLTNIHLTPDKPEYPGESWKVEGMMNERIVSTGIYYYDSENVTDSEVSFRVSVCTPGFHNWEDDFCTQILYGLEGGKELIQERGSITTHQGMALAFPNIYQHRVSPFALVDRSKPGHRKMLALFLVDPEVRVPSATEVPAQQEAWCSEAVQGSLAARLPTELRKMVVERVEGMVTLEEANRYRAELIEERGAFMEEYNVQVMQQKLDMTF</sequence>